<feature type="transmembrane region" description="Helical" evidence="6">
    <location>
        <begin position="1079"/>
        <end position="1099"/>
    </location>
</feature>
<dbReference type="SUPFAM" id="SSF103481">
    <property type="entry name" value="Multidrug resistance efflux transporter EmrE"/>
    <property type="match status" value="2"/>
</dbReference>
<feature type="domain" description="Protein RED C-terminal" evidence="8">
    <location>
        <begin position="502"/>
        <end position="607"/>
    </location>
</feature>
<dbReference type="GO" id="GO:0005634">
    <property type="term" value="C:nucleus"/>
    <property type="evidence" value="ECO:0007669"/>
    <property type="project" value="UniProtKB-SubCell"/>
</dbReference>
<evidence type="ECO:0000313" key="11">
    <source>
        <dbReference type="EMBL" id="CAF3594450.1"/>
    </source>
</evidence>
<dbReference type="Pfam" id="PF00892">
    <property type="entry name" value="EamA"/>
    <property type="match status" value="2"/>
</dbReference>
<keyword evidence="4" id="KW-0539">Nucleus</keyword>
<evidence type="ECO:0008006" key="13">
    <source>
        <dbReference type="Google" id="ProtNLM"/>
    </source>
</evidence>
<feature type="region of interest" description="Disordered" evidence="5">
    <location>
        <begin position="600"/>
        <end position="629"/>
    </location>
</feature>
<dbReference type="InterPro" id="IPR000620">
    <property type="entry name" value="EamA_dom"/>
</dbReference>
<feature type="transmembrane region" description="Helical" evidence="6">
    <location>
        <begin position="1105"/>
        <end position="1126"/>
    </location>
</feature>
<sequence length="1154" mass="130483">MPEKDEPFANPQAPANYHPDDIDQTPSHPLTNDDFRKLLMTPAVGTQRSSTVASSSQAKTVKSATEKDAEAADRRKKKKLNYAKFIKEEKLREEERAKKYRDRARERRDRNKDLEDTGVLPTQSQVQQQPSAPTTSAGNYRAVAPDAKGNYDAAARRKQIIEESKFLGGDLEHTHLVKGLDYALLQKVRAEITTKDDFPDQSGVDGDEQLFAKPVAPLPPTPALTTTDKKKTAPNKQPVPKPTAAQQQQQRQQMIEDEEENRLGIKSKLAKNVFRTLFRNNPLNQQQQPNQRKINELFLPHRMAYVIDLESDQDNQNGLIDDIPTTLIRSKADCPNAESTTTLSNNDIVINKLTQILSYLRHSKRDIKRQKKKGGGIEHVDTIMNIKPQNTNSFVKKSDDVGIYDDVGDYVPDTKRRSAKEEQDANRRRNYFSGLGEQQEMGRRDRSNAIEDEEGQSENNGGEAVKNFIKNVHRKYENKSIESRDEKGKKGGFQLKFNADSYAECYPGTMAEEDVNIDSDDEPDYDKMDMGSKKGPIGRWDFDTAEEYSDYMSQKEAMPKAAFQYGVKMSDGRKTRKSGPKDEKQKIDREWQQISKIIDKRKGGGGDESPNVMEKETTLSPDNKKDIEVTPTFRNFPESLNEPESILTLDNNDDNDVDTSNTKLISNNHDTIAVPTSNSSKNDDFNEELRQEIRYLLQPTPSLTYSTAPTDNAKKGEITMSQEADTAQRFRAESMNETQQQRRKSLIEELTPYEKKSLENGVRRSTAMQDSRRSTMSETHRLSVVTILERELMIPHTDDKISSIITVDQIQNKNKMSHLSGILWSFFATFALCTITFLTYFIGLDLIFGLSLQMFAQTIAFLIYAIYKNYNILGPPEYRLQMIIRGLVIGLGSFTGFIAYYYIPLPDLSAIRQSQVVWTIILCIIFLKERLTIQRLIACILTLFAIILISRPTILFRGKILPLDSNSTVNIPFFSSSAKSWGYLIGALLALTTAIAFSVSTVINKLLLNAKLPNSVICFWSSMFALVISIISLILTHFVITKKSLPHDRRLFAGCGIAVASILVMIANQKAIKREKASIVTLIYSTEIVLALFLQNVFTVVKSDWIVYLGCALILISIIIICLEVLSADKRTQKVSLNDIILQGCQIRLREKKN</sequence>
<evidence type="ECO:0000256" key="6">
    <source>
        <dbReference type="SAM" id="Phobius"/>
    </source>
</evidence>
<feature type="region of interest" description="Disordered" evidence="5">
    <location>
        <begin position="635"/>
        <end position="654"/>
    </location>
</feature>
<feature type="transmembrane region" description="Helical" evidence="6">
    <location>
        <begin position="1051"/>
        <end position="1067"/>
    </location>
</feature>
<feature type="transmembrane region" description="Helical" evidence="6">
    <location>
        <begin position="981"/>
        <end position="1004"/>
    </location>
</feature>
<feature type="compositionally biased region" description="Basic and acidic residues" evidence="5">
    <location>
        <begin position="613"/>
        <end position="628"/>
    </location>
</feature>
<evidence type="ECO:0000256" key="2">
    <source>
        <dbReference type="ARBA" id="ARBA00006660"/>
    </source>
</evidence>
<feature type="compositionally biased region" description="Basic and acidic residues" evidence="5">
    <location>
        <begin position="64"/>
        <end position="73"/>
    </location>
</feature>
<dbReference type="InterPro" id="IPR012916">
    <property type="entry name" value="RED_N"/>
</dbReference>
<comment type="subcellular location">
    <subcellularLocation>
        <location evidence="1">Nucleus</location>
    </subcellularLocation>
</comment>
<keyword evidence="6" id="KW-0472">Membrane</keyword>
<dbReference type="EMBL" id="CAJNOQ010000505">
    <property type="protein sequence ID" value="CAF0808914.1"/>
    <property type="molecule type" value="Genomic_DNA"/>
</dbReference>
<name>A0A813TCN5_9BILA</name>
<dbReference type="GO" id="GO:0016020">
    <property type="term" value="C:membrane"/>
    <property type="evidence" value="ECO:0007669"/>
    <property type="project" value="InterPro"/>
</dbReference>
<feature type="transmembrane region" description="Helical" evidence="6">
    <location>
        <begin position="1016"/>
        <end position="1039"/>
    </location>
</feature>
<comment type="similarity">
    <text evidence="2">Belongs to the RED family.</text>
</comment>
<feature type="compositionally biased region" description="Polar residues" evidence="5">
    <location>
        <begin position="44"/>
        <end position="63"/>
    </location>
</feature>
<dbReference type="OrthoDB" id="3366823at2759"/>
<dbReference type="InterPro" id="IPR037185">
    <property type="entry name" value="EmrE-like"/>
</dbReference>
<feature type="domain" description="EamA" evidence="7">
    <location>
        <begin position="985"/>
        <end position="1121"/>
    </location>
</feature>
<dbReference type="AlphaFoldDB" id="A0A813TCN5"/>
<evidence type="ECO:0000256" key="3">
    <source>
        <dbReference type="ARBA" id="ARBA00022737"/>
    </source>
</evidence>
<feature type="transmembrane region" description="Helical" evidence="6">
    <location>
        <begin position="936"/>
        <end position="956"/>
    </location>
</feature>
<evidence type="ECO:0000259" key="7">
    <source>
        <dbReference type="Pfam" id="PF00892"/>
    </source>
</evidence>
<evidence type="ECO:0000259" key="9">
    <source>
        <dbReference type="Pfam" id="PF07808"/>
    </source>
</evidence>
<dbReference type="Proteomes" id="UP000663829">
    <property type="component" value="Unassembled WGS sequence"/>
</dbReference>
<dbReference type="Pfam" id="PF07808">
    <property type="entry name" value="RED_N"/>
    <property type="match status" value="1"/>
</dbReference>
<feature type="compositionally biased region" description="Basic and acidic residues" evidence="5">
    <location>
        <begin position="412"/>
        <end position="427"/>
    </location>
</feature>
<keyword evidence="12" id="KW-1185">Reference proteome</keyword>
<dbReference type="Pfam" id="PF07807">
    <property type="entry name" value="RED_C"/>
    <property type="match status" value="1"/>
</dbReference>
<dbReference type="EMBL" id="CAJOBC010000505">
    <property type="protein sequence ID" value="CAF3594450.1"/>
    <property type="molecule type" value="Genomic_DNA"/>
</dbReference>
<feature type="domain" description="RED-like N-terminal" evidence="9">
    <location>
        <begin position="77"/>
        <end position="373"/>
    </location>
</feature>
<dbReference type="InterPro" id="IPR012492">
    <property type="entry name" value="RED_C"/>
</dbReference>
<keyword evidence="3" id="KW-0677">Repeat</keyword>
<feature type="transmembrane region" description="Helical" evidence="6">
    <location>
        <begin position="848"/>
        <end position="870"/>
    </location>
</feature>
<reference evidence="10" key="1">
    <citation type="submission" date="2021-02" db="EMBL/GenBank/DDBJ databases">
        <authorList>
            <person name="Nowell W R."/>
        </authorList>
    </citation>
    <scope>NUCLEOTIDE SEQUENCE</scope>
</reference>
<proteinExistence type="inferred from homology"/>
<keyword evidence="6" id="KW-0812">Transmembrane</keyword>
<evidence type="ECO:0000259" key="8">
    <source>
        <dbReference type="Pfam" id="PF07807"/>
    </source>
</evidence>
<feature type="transmembrane region" description="Helical" evidence="6">
    <location>
        <begin position="882"/>
        <end position="903"/>
    </location>
</feature>
<evidence type="ECO:0000313" key="10">
    <source>
        <dbReference type="EMBL" id="CAF0808914.1"/>
    </source>
</evidence>
<evidence type="ECO:0000313" key="12">
    <source>
        <dbReference type="Proteomes" id="UP000663829"/>
    </source>
</evidence>
<accession>A0A813TCN5</accession>
<feature type="domain" description="EamA" evidence="7">
    <location>
        <begin position="820"/>
        <end position="950"/>
    </location>
</feature>
<feature type="region of interest" description="Disordered" evidence="5">
    <location>
        <begin position="1"/>
        <end position="144"/>
    </location>
</feature>
<organism evidence="10 12">
    <name type="scientific">Didymodactylos carnosus</name>
    <dbReference type="NCBI Taxonomy" id="1234261"/>
    <lineage>
        <taxon>Eukaryota</taxon>
        <taxon>Metazoa</taxon>
        <taxon>Spiralia</taxon>
        <taxon>Gnathifera</taxon>
        <taxon>Rotifera</taxon>
        <taxon>Eurotatoria</taxon>
        <taxon>Bdelloidea</taxon>
        <taxon>Philodinida</taxon>
        <taxon>Philodinidae</taxon>
        <taxon>Didymodactylos</taxon>
    </lineage>
</organism>
<evidence type="ECO:0000256" key="1">
    <source>
        <dbReference type="ARBA" id="ARBA00004123"/>
    </source>
</evidence>
<feature type="transmembrane region" description="Helical" evidence="6">
    <location>
        <begin position="822"/>
        <end position="842"/>
    </location>
</feature>
<feature type="region of interest" description="Disordered" evidence="5">
    <location>
        <begin position="409"/>
        <end position="465"/>
    </location>
</feature>
<feature type="compositionally biased region" description="Polar residues" evidence="5">
    <location>
        <begin position="120"/>
        <end position="138"/>
    </location>
</feature>
<protein>
    <recommendedName>
        <fullName evidence="13">Protein Red</fullName>
    </recommendedName>
</protein>
<feature type="compositionally biased region" description="Basic and acidic residues" evidence="5">
    <location>
        <begin position="85"/>
        <end position="115"/>
    </location>
</feature>
<dbReference type="CDD" id="cd06174">
    <property type="entry name" value="MFS"/>
    <property type="match status" value="1"/>
</dbReference>
<evidence type="ECO:0000256" key="4">
    <source>
        <dbReference type="ARBA" id="ARBA00023242"/>
    </source>
</evidence>
<gene>
    <name evidence="10" type="ORF">GPM918_LOCUS3923</name>
    <name evidence="11" type="ORF">SRO942_LOCUS3923</name>
</gene>
<comment type="caution">
    <text evidence="10">The sequence shown here is derived from an EMBL/GenBank/DDBJ whole genome shotgun (WGS) entry which is preliminary data.</text>
</comment>
<dbReference type="InterPro" id="IPR039896">
    <property type="entry name" value="Red-like"/>
</dbReference>
<evidence type="ECO:0000256" key="5">
    <source>
        <dbReference type="SAM" id="MobiDB-lite"/>
    </source>
</evidence>
<feature type="compositionally biased region" description="Basic and acidic residues" evidence="5">
    <location>
        <begin position="440"/>
        <end position="449"/>
    </location>
</feature>
<dbReference type="Proteomes" id="UP000681722">
    <property type="component" value="Unassembled WGS sequence"/>
</dbReference>
<feature type="region of interest" description="Disordered" evidence="5">
    <location>
        <begin position="212"/>
        <end position="258"/>
    </location>
</feature>
<dbReference type="PANTHER" id="PTHR12765">
    <property type="entry name" value="RED PROTEIN IK FACTOR CYTOKINE IK"/>
    <property type="match status" value="1"/>
</dbReference>
<keyword evidence="6" id="KW-1133">Transmembrane helix</keyword>